<keyword evidence="10" id="KW-1185">Reference proteome</keyword>
<evidence type="ECO:0000256" key="7">
    <source>
        <dbReference type="ARBA" id="ARBA00049244"/>
    </source>
</evidence>
<evidence type="ECO:0000313" key="9">
    <source>
        <dbReference type="EMBL" id="QIK63143.1"/>
    </source>
</evidence>
<dbReference type="Pfam" id="PF09115">
    <property type="entry name" value="DNApol3-delta_C"/>
    <property type="match status" value="1"/>
</dbReference>
<evidence type="ECO:0000256" key="6">
    <source>
        <dbReference type="ARBA" id="ARBA00022932"/>
    </source>
</evidence>
<dbReference type="NCBIfam" id="NF005926">
    <property type="entry name" value="PRK07940.1"/>
    <property type="match status" value="1"/>
</dbReference>
<dbReference type="SUPFAM" id="SSF52540">
    <property type="entry name" value="P-loop containing nucleoside triphosphate hydrolases"/>
    <property type="match status" value="1"/>
</dbReference>
<dbReference type="Pfam" id="PF13177">
    <property type="entry name" value="DNA_pol3_delta2"/>
    <property type="match status" value="1"/>
</dbReference>
<dbReference type="InterPro" id="IPR050238">
    <property type="entry name" value="DNA_Rep/Repair_Clamp_Loader"/>
</dbReference>
<evidence type="ECO:0000256" key="1">
    <source>
        <dbReference type="ARBA" id="ARBA00012417"/>
    </source>
</evidence>
<sequence>MSFWSEIVGQPEAVQTLQRESEAPGAHAWLITGPPGSGRSNLAFRFAASLIARSEDDREAVFQQVQAQTHPDLGVLTTQKLVIDIKAAREIVATAHYSPAEGRYRVIVIEDADRMPERTSNVLLKALEEPPERTIWILCAPSEADLLPTIRSRARSLRLVTPSAGDIARLLHERDGASEVDAERAARLAQSHIGMARRLATDPESMERRDRTINIALGIETLGDAMHAAGSLVKVAEADAAALTERLDATERDSAMRSLGLAPGAAIPPQMRSQMKALEEDQKRRATRSLRDGIDRILTDLLSLYRDVLLTALGAEPELVNLEQADRITDLAERWSPEHALAMVTAIETARVRLTRGITPGLVLEALFAGVIAEKVSNRESM</sequence>
<dbReference type="GO" id="GO:0006261">
    <property type="term" value="P:DNA-templated DNA replication"/>
    <property type="evidence" value="ECO:0007669"/>
    <property type="project" value="TreeGrafter"/>
</dbReference>
<name>A0A6G7XF17_9MICO</name>
<dbReference type="GO" id="GO:0003887">
    <property type="term" value="F:DNA-directed DNA polymerase activity"/>
    <property type="evidence" value="ECO:0007669"/>
    <property type="project" value="UniProtKB-KW"/>
</dbReference>
<evidence type="ECO:0000256" key="3">
    <source>
        <dbReference type="ARBA" id="ARBA00022679"/>
    </source>
</evidence>
<dbReference type="Proteomes" id="UP000502677">
    <property type="component" value="Chromosome"/>
</dbReference>
<dbReference type="RefSeq" id="WP_166290921.1">
    <property type="nucleotide sequence ID" value="NZ_CP049863.1"/>
</dbReference>
<organism evidence="9 10">
    <name type="scientific">Leucobacter viscericola</name>
    <dbReference type="NCBI Taxonomy" id="2714935"/>
    <lineage>
        <taxon>Bacteria</taxon>
        <taxon>Bacillati</taxon>
        <taxon>Actinomycetota</taxon>
        <taxon>Actinomycetes</taxon>
        <taxon>Micrococcales</taxon>
        <taxon>Microbacteriaceae</taxon>
        <taxon>Leucobacter</taxon>
    </lineage>
</organism>
<protein>
    <recommendedName>
        <fullName evidence="2">DNA polymerase III subunit delta'</fullName>
        <ecNumber evidence="1">2.7.7.7</ecNumber>
    </recommendedName>
</protein>
<evidence type="ECO:0000256" key="2">
    <source>
        <dbReference type="ARBA" id="ARBA00014363"/>
    </source>
</evidence>
<dbReference type="GO" id="GO:0003677">
    <property type="term" value="F:DNA binding"/>
    <property type="evidence" value="ECO:0007669"/>
    <property type="project" value="InterPro"/>
</dbReference>
<dbReference type="AlphaFoldDB" id="A0A6G7XF17"/>
<reference evidence="9 10" key="1">
    <citation type="submission" date="2020-03" db="EMBL/GenBank/DDBJ databases">
        <title>Leucobacter sp. nov., isolated from beetles.</title>
        <authorList>
            <person name="Hyun D.-W."/>
            <person name="Bae J.-W."/>
        </authorList>
    </citation>
    <scope>NUCLEOTIDE SEQUENCE [LARGE SCALE GENOMIC DNA]</scope>
    <source>
        <strain evidence="9 10">HDW9C</strain>
    </source>
</reference>
<dbReference type="KEGG" id="lvi:G7068_07985"/>
<keyword evidence="3 9" id="KW-0808">Transferase</keyword>
<comment type="catalytic activity">
    <reaction evidence="7">
        <text>DNA(n) + a 2'-deoxyribonucleoside 5'-triphosphate = DNA(n+1) + diphosphate</text>
        <dbReference type="Rhea" id="RHEA:22508"/>
        <dbReference type="Rhea" id="RHEA-COMP:17339"/>
        <dbReference type="Rhea" id="RHEA-COMP:17340"/>
        <dbReference type="ChEBI" id="CHEBI:33019"/>
        <dbReference type="ChEBI" id="CHEBI:61560"/>
        <dbReference type="ChEBI" id="CHEBI:173112"/>
        <dbReference type="EC" id="2.7.7.7"/>
    </reaction>
</comment>
<dbReference type="InterPro" id="IPR027417">
    <property type="entry name" value="P-loop_NTPase"/>
</dbReference>
<dbReference type="PANTHER" id="PTHR11669:SF8">
    <property type="entry name" value="DNA POLYMERASE III SUBUNIT DELTA"/>
    <property type="match status" value="1"/>
</dbReference>
<dbReference type="PANTHER" id="PTHR11669">
    <property type="entry name" value="REPLICATION FACTOR C / DNA POLYMERASE III GAMMA-TAU SUBUNIT"/>
    <property type="match status" value="1"/>
</dbReference>
<proteinExistence type="predicted"/>
<dbReference type="GO" id="GO:0009360">
    <property type="term" value="C:DNA polymerase III complex"/>
    <property type="evidence" value="ECO:0007669"/>
    <property type="project" value="InterPro"/>
</dbReference>
<dbReference type="EC" id="2.7.7.7" evidence="1"/>
<accession>A0A6G7XF17</accession>
<gene>
    <name evidence="9" type="ORF">G7068_07985</name>
</gene>
<evidence type="ECO:0000313" key="10">
    <source>
        <dbReference type="Proteomes" id="UP000502677"/>
    </source>
</evidence>
<dbReference type="EMBL" id="CP049863">
    <property type="protein sequence ID" value="QIK63143.1"/>
    <property type="molecule type" value="Genomic_DNA"/>
</dbReference>
<feature type="domain" description="DNA polymerase III delta subunit C-terminal" evidence="8">
    <location>
        <begin position="296"/>
        <end position="366"/>
    </location>
</feature>
<dbReference type="Gene3D" id="3.40.50.300">
    <property type="entry name" value="P-loop containing nucleotide triphosphate hydrolases"/>
    <property type="match status" value="1"/>
</dbReference>
<evidence type="ECO:0000256" key="5">
    <source>
        <dbReference type="ARBA" id="ARBA00022705"/>
    </source>
</evidence>
<keyword evidence="5" id="KW-0235">DNA replication</keyword>
<keyword evidence="6" id="KW-0239">DNA-directed DNA polymerase</keyword>
<evidence type="ECO:0000256" key="4">
    <source>
        <dbReference type="ARBA" id="ARBA00022695"/>
    </source>
</evidence>
<dbReference type="InterPro" id="IPR015199">
    <property type="entry name" value="DNA_pol_III_delta_C"/>
</dbReference>
<evidence type="ECO:0000259" key="8">
    <source>
        <dbReference type="Pfam" id="PF09115"/>
    </source>
</evidence>
<keyword evidence="4 9" id="KW-0548">Nucleotidyltransferase</keyword>